<dbReference type="AlphaFoldDB" id="A0A1M7LJC3"/>
<dbReference type="Proteomes" id="UP000184111">
    <property type="component" value="Unassembled WGS sequence"/>
</dbReference>
<name>A0A1M7LJC3_9ACTN</name>
<dbReference type="Pfam" id="PF19953">
    <property type="entry name" value="EACC1"/>
    <property type="match status" value="1"/>
</dbReference>
<organism evidence="2 3">
    <name type="scientific">Actinacidiphila paucisporea</name>
    <dbReference type="NCBI Taxonomy" id="310782"/>
    <lineage>
        <taxon>Bacteria</taxon>
        <taxon>Bacillati</taxon>
        <taxon>Actinomycetota</taxon>
        <taxon>Actinomycetes</taxon>
        <taxon>Kitasatosporales</taxon>
        <taxon>Streptomycetaceae</taxon>
        <taxon>Actinacidiphila</taxon>
    </lineage>
</organism>
<dbReference type="EMBL" id="FRBI01000014">
    <property type="protein sequence ID" value="SHM78180.1"/>
    <property type="molecule type" value="Genomic_DNA"/>
</dbReference>
<protein>
    <submittedName>
        <fullName evidence="2">Uncharacterized protein</fullName>
    </submittedName>
</protein>
<evidence type="ECO:0000313" key="2">
    <source>
        <dbReference type="EMBL" id="SHM78180.1"/>
    </source>
</evidence>
<feature type="region of interest" description="Disordered" evidence="1">
    <location>
        <begin position="127"/>
        <end position="152"/>
    </location>
</feature>
<reference evidence="2 3" key="1">
    <citation type="submission" date="2016-11" db="EMBL/GenBank/DDBJ databases">
        <authorList>
            <person name="Jaros S."/>
            <person name="Januszkiewicz K."/>
            <person name="Wedrychowicz H."/>
        </authorList>
    </citation>
    <scope>NUCLEOTIDE SEQUENCE [LARGE SCALE GENOMIC DNA]</scope>
    <source>
        <strain evidence="2 3">CGMCC 4.2025</strain>
    </source>
</reference>
<dbReference type="InterPro" id="IPR045428">
    <property type="entry name" value="EACC1"/>
</dbReference>
<evidence type="ECO:0000256" key="1">
    <source>
        <dbReference type="SAM" id="MobiDB-lite"/>
    </source>
</evidence>
<gene>
    <name evidence="2" type="ORF">SAMN05216499_11473</name>
</gene>
<accession>A0A1M7LJC3</accession>
<sequence length="152" mass="15433">MEVRITVDEDTPSAARLRDLLGWLERRQDPCLLDGVDRPPPPGTLGPVLEAVSASVASGGALAVLVGGVVEWIRHGRGGGQPVVPLKVSLKSADGVEIVIETAVAEAWTAAELTERIDGLAALLRQESPAGAGTPEAGGEGDDCGSHGAAAS</sequence>
<proteinExistence type="predicted"/>
<evidence type="ECO:0000313" key="3">
    <source>
        <dbReference type="Proteomes" id="UP000184111"/>
    </source>
</evidence>
<keyword evidence="3" id="KW-1185">Reference proteome</keyword>